<feature type="signal peptide" evidence="1">
    <location>
        <begin position="1"/>
        <end position="31"/>
    </location>
</feature>
<proteinExistence type="predicted"/>
<accession>A0A0B6Z8U3</accession>
<sequence>MGESTTPFNLQFTKMAMLMTYALCFLLPLTAASLQSEVPTFDEYNKRDVVTTTSLGTGGVRKQCQTHPRNCPGGYVLKRNRLIESLLNRESQTPVRDDERDRAQAIIDAGEDVKRSLQT</sequence>
<keyword evidence="1" id="KW-0732">Signal</keyword>
<gene>
    <name evidence="2" type="primary">ORF53615</name>
</gene>
<organism evidence="2">
    <name type="scientific">Arion vulgaris</name>
    <dbReference type="NCBI Taxonomy" id="1028688"/>
    <lineage>
        <taxon>Eukaryota</taxon>
        <taxon>Metazoa</taxon>
        <taxon>Spiralia</taxon>
        <taxon>Lophotrochozoa</taxon>
        <taxon>Mollusca</taxon>
        <taxon>Gastropoda</taxon>
        <taxon>Heterobranchia</taxon>
        <taxon>Euthyneura</taxon>
        <taxon>Panpulmonata</taxon>
        <taxon>Eupulmonata</taxon>
        <taxon>Stylommatophora</taxon>
        <taxon>Helicina</taxon>
        <taxon>Arionoidea</taxon>
        <taxon>Arionidae</taxon>
        <taxon>Arion</taxon>
    </lineage>
</organism>
<reference evidence="2" key="1">
    <citation type="submission" date="2014-12" db="EMBL/GenBank/DDBJ databases">
        <title>Insight into the proteome of Arion vulgaris.</title>
        <authorList>
            <person name="Aradska J."/>
            <person name="Bulat T."/>
            <person name="Smidak R."/>
            <person name="Sarate P."/>
            <person name="Gangsoo J."/>
            <person name="Sialana F."/>
            <person name="Bilban M."/>
            <person name="Lubec G."/>
        </authorList>
    </citation>
    <scope>NUCLEOTIDE SEQUENCE</scope>
    <source>
        <tissue evidence="2">Skin</tissue>
    </source>
</reference>
<dbReference type="EMBL" id="HACG01018144">
    <property type="protein sequence ID" value="CEK65009.1"/>
    <property type="molecule type" value="Transcribed_RNA"/>
</dbReference>
<feature type="non-terminal residue" evidence="2">
    <location>
        <position position="119"/>
    </location>
</feature>
<dbReference type="AlphaFoldDB" id="A0A0B6Z8U3"/>
<evidence type="ECO:0000256" key="1">
    <source>
        <dbReference type="SAM" id="SignalP"/>
    </source>
</evidence>
<name>A0A0B6Z8U3_9EUPU</name>
<feature type="chain" id="PRO_5002123680" evidence="1">
    <location>
        <begin position="32"/>
        <end position="119"/>
    </location>
</feature>
<protein>
    <submittedName>
        <fullName evidence="2">Uncharacterized protein</fullName>
    </submittedName>
</protein>
<evidence type="ECO:0000313" key="2">
    <source>
        <dbReference type="EMBL" id="CEK65009.1"/>
    </source>
</evidence>